<dbReference type="InterPro" id="IPR057136">
    <property type="entry name" value="At2g35280_TPR_dom"/>
</dbReference>
<dbReference type="Proteomes" id="UP001295469">
    <property type="component" value="Chromosome C05"/>
</dbReference>
<name>A0A816KVX8_BRANA</name>
<proteinExistence type="predicted"/>
<feature type="compositionally biased region" description="Low complexity" evidence="1">
    <location>
        <begin position="1"/>
        <end position="14"/>
    </location>
</feature>
<dbReference type="InterPro" id="IPR040338">
    <property type="entry name" value="At1g67623-like"/>
</dbReference>
<gene>
    <name evidence="3" type="ORF">DARMORV10_C05P27330.1</name>
</gene>
<protein>
    <submittedName>
        <fullName evidence="3">(rape) hypothetical protein</fullName>
    </submittedName>
</protein>
<dbReference type="Pfam" id="PF23310">
    <property type="entry name" value="TPR_27"/>
    <property type="match status" value="1"/>
</dbReference>
<accession>A0A816KVX8</accession>
<dbReference type="EMBL" id="HG994369">
    <property type="protein sequence ID" value="CAF1928558.1"/>
    <property type="molecule type" value="Genomic_DNA"/>
</dbReference>
<feature type="compositionally biased region" description="Gly residues" evidence="1">
    <location>
        <begin position="34"/>
        <end position="54"/>
    </location>
</feature>
<evidence type="ECO:0000259" key="2">
    <source>
        <dbReference type="Pfam" id="PF23310"/>
    </source>
</evidence>
<evidence type="ECO:0000256" key="1">
    <source>
        <dbReference type="SAM" id="MobiDB-lite"/>
    </source>
</evidence>
<reference evidence="3" key="1">
    <citation type="submission" date="2021-01" db="EMBL/GenBank/DDBJ databases">
        <authorList>
            <consortium name="Genoscope - CEA"/>
            <person name="William W."/>
        </authorList>
    </citation>
    <scope>NUCLEOTIDE SEQUENCE</scope>
</reference>
<feature type="domain" description="At2g35280-like TPR" evidence="2">
    <location>
        <begin position="134"/>
        <end position="203"/>
    </location>
</feature>
<evidence type="ECO:0000313" key="3">
    <source>
        <dbReference type="EMBL" id="CAF1928558.1"/>
    </source>
</evidence>
<dbReference type="PANTHER" id="PTHR33784:SF35">
    <property type="entry name" value="(RAPE) HYPOTHETICAL PROTEIN"/>
    <property type="match status" value="1"/>
</dbReference>
<organism evidence="3">
    <name type="scientific">Brassica napus</name>
    <name type="common">Rape</name>
    <dbReference type="NCBI Taxonomy" id="3708"/>
    <lineage>
        <taxon>Eukaryota</taxon>
        <taxon>Viridiplantae</taxon>
        <taxon>Streptophyta</taxon>
        <taxon>Embryophyta</taxon>
        <taxon>Tracheophyta</taxon>
        <taxon>Spermatophyta</taxon>
        <taxon>Magnoliopsida</taxon>
        <taxon>eudicotyledons</taxon>
        <taxon>Gunneridae</taxon>
        <taxon>Pentapetalae</taxon>
        <taxon>rosids</taxon>
        <taxon>malvids</taxon>
        <taxon>Brassicales</taxon>
        <taxon>Brassicaceae</taxon>
        <taxon>Brassiceae</taxon>
        <taxon>Brassica</taxon>
    </lineage>
</organism>
<sequence>METISGGRNVRSSSGGTGSKEIRTNTAKVQSKGRSGGQSGGKGIRRPGGIGGTGAEKSACGKKQRSRGGGYKSKNNDSSVEITDLARDLGSPSRLDTEVTETEVDLYRLRSTCKSMRTLADTPDVYSSFDLYKYPWWTGLSDTLLRRCYDVRNPSILYIKGVEYFYALQRHEEGLALMKRAADAGYERALYTYAMTRKLYWDDEEYFASFTREAVGTIGWLVRMYDVPWVPVVNEGFLTKKFMFMSTDQPLFYNCPCAPTLDFDWDLWQMELSKTEDMCNRCFWIKEVGLFLRDFRCATSFRPFDSWQ</sequence>
<dbReference type="PANTHER" id="PTHR33784">
    <property type="entry name" value="OS05G0482100 PROTEIN"/>
    <property type="match status" value="1"/>
</dbReference>
<feature type="region of interest" description="Disordered" evidence="1">
    <location>
        <begin position="1"/>
        <end position="77"/>
    </location>
</feature>
<dbReference type="AlphaFoldDB" id="A0A816KVX8"/>